<protein>
    <recommendedName>
        <fullName evidence="3">Nephrocystin 3-like N-terminal domain-containing protein</fullName>
    </recommendedName>
</protein>
<organism evidence="4 5">
    <name type="scientific">Imshaugia aleurites</name>
    <dbReference type="NCBI Taxonomy" id="172621"/>
    <lineage>
        <taxon>Eukaryota</taxon>
        <taxon>Fungi</taxon>
        <taxon>Dikarya</taxon>
        <taxon>Ascomycota</taxon>
        <taxon>Pezizomycotina</taxon>
        <taxon>Lecanoromycetes</taxon>
        <taxon>OSLEUM clade</taxon>
        <taxon>Lecanoromycetidae</taxon>
        <taxon>Lecanorales</taxon>
        <taxon>Lecanorineae</taxon>
        <taxon>Parmeliaceae</taxon>
        <taxon>Imshaugia</taxon>
    </lineage>
</organism>
<evidence type="ECO:0000313" key="4">
    <source>
        <dbReference type="EMBL" id="CAF9918734.1"/>
    </source>
</evidence>
<dbReference type="Pfam" id="PF24883">
    <property type="entry name" value="NPHP3_N"/>
    <property type="match status" value="1"/>
</dbReference>
<dbReference type="PANTHER" id="PTHR40619:SF3">
    <property type="entry name" value="FUNGAL STAND N-TERMINAL GOODBYE DOMAIN-CONTAINING PROTEIN"/>
    <property type="match status" value="1"/>
</dbReference>
<feature type="compositionally biased region" description="Acidic residues" evidence="2">
    <location>
        <begin position="652"/>
        <end position="666"/>
    </location>
</feature>
<dbReference type="Proteomes" id="UP000664534">
    <property type="component" value="Unassembled WGS sequence"/>
</dbReference>
<evidence type="ECO:0000256" key="2">
    <source>
        <dbReference type="SAM" id="MobiDB-lite"/>
    </source>
</evidence>
<feature type="region of interest" description="Disordered" evidence="2">
    <location>
        <begin position="627"/>
        <end position="666"/>
    </location>
</feature>
<sequence length="666" mass="74798">MDSYRDEYFVPQDSGLPEARGWLSENRSQMHPAFSLVARFDDQRAQLTPQRHQEIDVFKSHSDRFLKALEICQKSTKKDLKDLDISKSLGWDDVMAEYGLACRKYETKAKGLKGLSRKIGRVAGDNAPSVIPLLNFIPEGQYKTLFAGLFLIFGAAGRMSNRRQLIMETFEGIPTKIYEAEKCCEFCPANESLQHEVMELYIAVLVAIMEMMEWLVETGGWKQIKALGQGPRYGRSLDEKISDVEHQSASLQRCIERLQREAIARTESNTEQAVHLASDIKAGTSELQADARKIKEDSAVSRTGIARMEANQASITAMIQKMHEDMEKLLQDNVRNKEWLEKRELHRELELARLEDQLQSLTVDLEETQDRNKSGMILDSHQLHAMLAASGAEIAKDLTNMLRLGRAADLSYHNRGSLLMRSPQFQEWLTSTSPIFLLVDGNGGSAAERTSGMTFVSALLAQSLSDEGAFCIHHFCGLHTTSSDDLTGPNGLLRALLAQLVSLHAFSVGFTNSEEYHELQRFDTLRLCALFSELVKDLPRSFVLVCVIDGVSLYETAGWAEDLRWILETLNNLTRDPDVDANFKVLVTSALASRQAIRYIPPEDHLMLPLEAGDGADSPLTAKHFKVQTRRSRESRARSQSPESLQSIFPEGMDDDEGFVDGIFDD</sequence>
<feature type="domain" description="Nephrocystin 3-like N-terminal" evidence="3">
    <location>
        <begin position="416"/>
        <end position="589"/>
    </location>
</feature>
<dbReference type="InterPro" id="IPR056884">
    <property type="entry name" value="NPHP3-like_N"/>
</dbReference>
<keyword evidence="5" id="KW-1185">Reference proteome</keyword>
<proteinExistence type="predicted"/>
<name>A0A8H3F813_9LECA</name>
<comment type="caution">
    <text evidence="4">The sequence shown here is derived from an EMBL/GenBank/DDBJ whole genome shotgun (WGS) entry which is preliminary data.</text>
</comment>
<evidence type="ECO:0000259" key="3">
    <source>
        <dbReference type="Pfam" id="PF24883"/>
    </source>
</evidence>
<gene>
    <name evidence="4" type="ORF">IMSHALPRED_004393</name>
</gene>
<dbReference type="PANTHER" id="PTHR40619">
    <property type="entry name" value="FUNGAL STAND N-TERMINAL GOODBYE DOMAIN-CONTAINING PROTEIN"/>
    <property type="match status" value="1"/>
</dbReference>
<dbReference type="EMBL" id="CAJPDT010000021">
    <property type="protein sequence ID" value="CAF9918734.1"/>
    <property type="molecule type" value="Genomic_DNA"/>
</dbReference>
<evidence type="ECO:0000256" key="1">
    <source>
        <dbReference type="ARBA" id="ARBA00022737"/>
    </source>
</evidence>
<dbReference type="AlphaFoldDB" id="A0A8H3F813"/>
<dbReference type="OrthoDB" id="5419927at2759"/>
<reference evidence="4" key="1">
    <citation type="submission" date="2021-03" db="EMBL/GenBank/DDBJ databases">
        <authorList>
            <person name="Tagirdzhanova G."/>
        </authorList>
    </citation>
    <scope>NUCLEOTIDE SEQUENCE</scope>
</reference>
<keyword evidence="1" id="KW-0677">Repeat</keyword>
<accession>A0A8H3F813</accession>
<evidence type="ECO:0000313" key="5">
    <source>
        <dbReference type="Proteomes" id="UP000664534"/>
    </source>
</evidence>